<name>A0A1X0Q9V0_9MICR</name>
<evidence type="ECO:0000313" key="2">
    <source>
        <dbReference type="EMBL" id="ORD96536.1"/>
    </source>
</evidence>
<keyword evidence="1" id="KW-0732">Signal</keyword>
<dbReference type="EMBL" id="LVKB01000080">
    <property type="protein sequence ID" value="ORD96536.1"/>
    <property type="molecule type" value="Genomic_DNA"/>
</dbReference>
<sequence>MFYFVRVLYLNLLLSTSTVDILNEDIKNLDNELEQFINDDSNPIINKNNNDKSKDNDIEFIRNIIKSESFFNFLIIDLYDDAYKKERLDCSLETLLSLIHQDILLFNLSYSIVKNGNFYADKELNTCLDFIIEKRALKSRVNGNCLINIEKTMLINYSAIVLCLFKNIETYLNQQNFTKELNKVTKLEHTDLLKEKEEFCKFLTKSVMNDVLVNYVKKFEINRSLIFLTESYNINNNEKLNVLKSEVDKISETYIKYVIDQCIYNERTNNDSMLDDIEKNHDRKFPYVIKLEDDLRKKLADGFKNFKTKLSNNCKSKFLNINTKITNLIKTSKKKVNSVNLIFGGFNLLKKIVKIESILIEINNSLDYETTNIYDNMEMFNLTFNLIRLINFVSIEDLEFEYMNRDFNILKIKVIKNWKTINKKQKVGNKTDILKEDAFKVEYDCFLKTKNESEGIIKTIDLTIKAYLNDVKKGKLNGLSKSKKVKKSLKN</sequence>
<organism evidence="2 3">
    <name type="scientific">Hepatospora eriocheir</name>
    <dbReference type="NCBI Taxonomy" id="1081669"/>
    <lineage>
        <taxon>Eukaryota</taxon>
        <taxon>Fungi</taxon>
        <taxon>Fungi incertae sedis</taxon>
        <taxon>Microsporidia</taxon>
        <taxon>Hepatosporidae</taxon>
        <taxon>Hepatospora</taxon>
    </lineage>
</organism>
<feature type="chain" id="PRO_5012552346" evidence="1">
    <location>
        <begin position="19"/>
        <end position="491"/>
    </location>
</feature>
<reference evidence="2 3" key="1">
    <citation type="journal article" date="2017" name="Environ. Microbiol.">
        <title>Decay of the glycolytic pathway and adaptation to intranuclear parasitism within Enterocytozoonidae microsporidia.</title>
        <authorList>
            <person name="Wiredu Boakye D."/>
            <person name="Jaroenlak P."/>
            <person name="Prachumwat A."/>
            <person name="Williams T.A."/>
            <person name="Bateman K.S."/>
            <person name="Itsathitphaisarn O."/>
            <person name="Sritunyalucksana K."/>
            <person name="Paszkiewicz K.H."/>
            <person name="Moore K.A."/>
            <person name="Stentiford G.D."/>
            <person name="Williams B.A."/>
        </authorList>
    </citation>
    <scope>NUCLEOTIDE SEQUENCE [LARGE SCALE GENOMIC DNA]</scope>
    <source>
        <strain evidence="2 3">GB1</strain>
    </source>
</reference>
<dbReference type="VEuPathDB" id="MicrosporidiaDB:HERIO_1530"/>
<evidence type="ECO:0000313" key="3">
    <source>
        <dbReference type="Proteomes" id="UP000192356"/>
    </source>
</evidence>
<gene>
    <name evidence="2" type="ORF">HERIO_1530</name>
</gene>
<dbReference type="VEuPathDB" id="MicrosporidiaDB:A0H76_2040"/>
<feature type="signal peptide" evidence="1">
    <location>
        <begin position="1"/>
        <end position="18"/>
    </location>
</feature>
<evidence type="ECO:0000256" key="1">
    <source>
        <dbReference type="SAM" id="SignalP"/>
    </source>
</evidence>
<dbReference type="VEuPathDB" id="MicrosporidiaDB:A0H76_2984"/>
<proteinExistence type="predicted"/>
<dbReference type="AlphaFoldDB" id="A0A1X0Q9V0"/>
<keyword evidence="3" id="KW-1185">Reference proteome</keyword>
<protein>
    <submittedName>
        <fullName evidence="2">Uncharacterized protein</fullName>
    </submittedName>
</protein>
<accession>A0A1X0Q9V0</accession>
<comment type="caution">
    <text evidence="2">The sequence shown here is derived from an EMBL/GenBank/DDBJ whole genome shotgun (WGS) entry which is preliminary data.</text>
</comment>
<dbReference type="Proteomes" id="UP000192356">
    <property type="component" value="Unassembled WGS sequence"/>
</dbReference>